<feature type="compositionally biased region" description="Gly residues" evidence="9">
    <location>
        <begin position="558"/>
        <end position="567"/>
    </location>
</feature>
<proteinExistence type="predicted"/>
<feature type="compositionally biased region" description="Basic and acidic residues" evidence="9">
    <location>
        <begin position="441"/>
        <end position="454"/>
    </location>
</feature>
<dbReference type="SUPFAM" id="SSF57716">
    <property type="entry name" value="Glucocorticoid receptor-like (DNA-binding domain)"/>
    <property type="match status" value="2"/>
</dbReference>
<evidence type="ECO:0000256" key="8">
    <source>
        <dbReference type="PROSITE-ProRule" id="PRU00094"/>
    </source>
</evidence>
<feature type="region of interest" description="Disordered" evidence="9">
    <location>
        <begin position="1"/>
        <end position="130"/>
    </location>
</feature>
<keyword evidence="12" id="KW-1185">Reference proteome</keyword>
<comment type="subcellular location">
    <subcellularLocation>
        <location evidence="1">Nucleus</location>
    </subcellularLocation>
</comment>
<dbReference type="PANTHER" id="PTHR10071:SF335">
    <property type="entry name" value="IRON-SENSING TRANSCRIPTIONAL REPRESSOR-RELATED"/>
    <property type="match status" value="1"/>
</dbReference>
<dbReference type="PRINTS" id="PR00619">
    <property type="entry name" value="GATAZNFINGER"/>
</dbReference>
<dbReference type="Gene3D" id="3.30.50.10">
    <property type="entry name" value="Erythroid Transcription Factor GATA-1, subunit A"/>
    <property type="match status" value="2"/>
</dbReference>
<comment type="caution">
    <text evidence="11">The sequence shown here is derived from an EMBL/GenBank/DDBJ whole genome shotgun (WGS) entry which is preliminary data.</text>
</comment>
<dbReference type="CDD" id="cd00202">
    <property type="entry name" value="ZnF_GATA"/>
    <property type="match status" value="2"/>
</dbReference>
<dbReference type="InterPro" id="IPR039355">
    <property type="entry name" value="Transcription_factor_GATA"/>
</dbReference>
<keyword evidence="4" id="KW-0862">Zinc</keyword>
<keyword evidence="6" id="KW-0804">Transcription</keyword>
<dbReference type="EMBL" id="JBFCZG010000001">
    <property type="protein sequence ID" value="KAL3427386.1"/>
    <property type="molecule type" value="Genomic_DNA"/>
</dbReference>
<evidence type="ECO:0000256" key="2">
    <source>
        <dbReference type="ARBA" id="ARBA00022723"/>
    </source>
</evidence>
<feature type="domain" description="GATA-type" evidence="10">
    <location>
        <begin position="293"/>
        <end position="340"/>
    </location>
</feature>
<dbReference type="PROSITE" id="PS50114">
    <property type="entry name" value="GATA_ZN_FINGER_2"/>
    <property type="match status" value="2"/>
</dbReference>
<reference evidence="11 12" key="1">
    <citation type="submission" date="2024-06" db="EMBL/GenBank/DDBJ databases">
        <title>Complete genome of Phlyctema vagabunda strain 19-DSS-EL-015.</title>
        <authorList>
            <person name="Fiorenzani C."/>
        </authorList>
    </citation>
    <scope>NUCLEOTIDE SEQUENCE [LARGE SCALE GENOMIC DNA]</scope>
    <source>
        <strain evidence="11 12">19-DSS-EL-015</strain>
    </source>
</reference>
<keyword evidence="3 8" id="KW-0863">Zinc-finger</keyword>
<dbReference type="PROSITE" id="PS00344">
    <property type="entry name" value="GATA_ZN_FINGER_1"/>
    <property type="match status" value="2"/>
</dbReference>
<feature type="compositionally biased region" description="Polar residues" evidence="9">
    <location>
        <begin position="245"/>
        <end position="269"/>
    </location>
</feature>
<name>A0ABR4PWX0_9HELO</name>
<feature type="compositionally biased region" description="Polar residues" evidence="9">
    <location>
        <begin position="490"/>
        <end position="535"/>
    </location>
</feature>
<feature type="compositionally biased region" description="Polar residues" evidence="9">
    <location>
        <begin position="15"/>
        <end position="24"/>
    </location>
</feature>
<feature type="compositionally biased region" description="Low complexity" evidence="9">
    <location>
        <begin position="474"/>
        <end position="484"/>
    </location>
</feature>
<protein>
    <submittedName>
        <fullName evidence="11">GATA zinc finger</fullName>
    </submittedName>
</protein>
<feature type="compositionally biased region" description="Basic and acidic residues" evidence="9">
    <location>
        <begin position="536"/>
        <end position="549"/>
    </location>
</feature>
<evidence type="ECO:0000259" key="10">
    <source>
        <dbReference type="PROSITE" id="PS50114"/>
    </source>
</evidence>
<feature type="compositionally biased region" description="Polar residues" evidence="9">
    <location>
        <begin position="70"/>
        <end position="88"/>
    </location>
</feature>
<sequence length="604" mass="64929">MPSIRPNAPVAIMSDHSSGPQSDARQPHHLRQDTLPSRPGPPSQQPSREDLELAEQLLGHAQGRPDIKQNFIQNMGSLSPSPQPNNFHSPGLGASKMSLDPTRDTSPGSSIDDDQRDAFYPPAQSDSVPSGQICSNCGTTRTPLWRRSPQGATICNACGLYLKARNAQRPTNMKKAASSITPGQQTPERTSPARIAPAQHLAAGATYVTADQNTGSCPGGGRCNGTGGAEGCGGCPAFNNRVSKTASFNPSGDRQATSTPQPQSDQPTDAPSPIDVASLQIQGGPNTTVVVACQNCGTTITPLWRRDERGHTICNACGLYHKLHGVHRPVTMKKSIIKRRKRVVPANSNAAGSSADAAANSIESPESDRPSPPAEPVLKQLQPKGTPNPDGSISLGFRPRNDHGRALLPDPTSAMRQSNQQQLPPALDLTSYTSSANPQHQYHDHTESSLHNDNRLPPINAYPSPDKQQQQQRPSLSPNSFLSPSRKRSFSTTEMDPQLQSLPPINPSSSAQALQDSNSKRLSSIKSILNPNSYEQSERELDPSLRRSYSDNARPNGGDNGAMGPGGASEQAKAERREMLRREAENMREALRAKERELEELGIQ</sequence>
<dbReference type="Pfam" id="PF00320">
    <property type="entry name" value="GATA"/>
    <property type="match status" value="2"/>
</dbReference>
<keyword evidence="5" id="KW-0805">Transcription regulation</keyword>
<accession>A0ABR4PWX0</accession>
<feature type="compositionally biased region" description="Basic and acidic residues" evidence="9">
    <location>
        <begin position="572"/>
        <end position="604"/>
    </location>
</feature>
<evidence type="ECO:0000256" key="7">
    <source>
        <dbReference type="ARBA" id="ARBA00023242"/>
    </source>
</evidence>
<evidence type="ECO:0000256" key="1">
    <source>
        <dbReference type="ARBA" id="ARBA00004123"/>
    </source>
</evidence>
<dbReference type="InterPro" id="IPR013088">
    <property type="entry name" value="Znf_NHR/GATA"/>
</dbReference>
<dbReference type="SMART" id="SM00401">
    <property type="entry name" value="ZnF_GATA"/>
    <property type="match status" value="2"/>
</dbReference>
<dbReference type="PANTHER" id="PTHR10071">
    <property type="entry name" value="TRANSCRIPTION FACTOR GATA FAMILY MEMBER"/>
    <property type="match status" value="1"/>
</dbReference>
<keyword evidence="2" id="KW-0479">Metal-binding</keyword>
<feature type="compositionally biased region" description="Polar residues" evidence="9">
    <location>
        <begin position="430"/>
        <end position="440"/>
    </location>
</feature>
<dbReference type="InterPro" id="IPR000679">
    <property type="entry name" value="Znf_GATA"/>
</dbReference>
<evidence type="ECO:0000256" key="3">
    <source>
        <dbReference type="ARBA" id="ARBA00022771"/>
    </source>
</evidence>
<evidence type="ECO:0000256" key="9">
    <source>
        <dbReference type="SAM" id="MobiDB-lite"/>
    </source>
</evidence>
<feature type="compositionally biased region" description="Low complexity" evidence="9">
    <location>
        <begin position="346"/>
        <end position="361"/>
    </location>
</feature>
<evidence type="ECO:0000313" key="11">
    <source>
        <dbReference type="EMBL" id="KAL3427386.1"/>
    </source>
</evidence>
<gene>
    <name evidence="11" type="ORF">PVAG01_00895</name>
</gene>
<feature type="region of interest" description="Disordered" evidence="9">
    <location>
        <begin position="340"/>
        <end position="604"/>
    </location>
</feature>
<feature type="region of interest" description="Disordered" evidence="9">
    <location>
        <begin position="245"/>
        <end position="280"/>
    </location>
</feature>
<dbReference type="Proteomes" id="UP001629113">
    <property type="component" value="Unassembled WGS sequence"/>
</dbReference>
<evidence type="ECO:0000256" key="5">
    <source>
        <dbReference type="ARBA" id="ARBA00023015"/>
    </source>
</evidence>
<keyword evidence="7" id="KW-0539">Nucleus</keyword>
<feature type="compositionally biased region" description="Polar residues" evidence="9">
    <location>
        <begin position="414"/>
        <end position="423"/>
    </location>
</feature>
<evidence type="ECO:0000256" key="4">
    <source>
        <dbReference type="ARBA" id="ARBA00022833"/>
    </source>
</evidence>
<feature type="domain" description="GATA-type" evidence="10">
    <location>
        <begin position="128"/>
        <end position="181"/>
    </location>
</feature>
<evidence type="ECO:0000313" key="12">
    <source>
        <dbReference type="Proteomes" id="UP001629113"/>
    </source>
</evidence>
<organism evidence="11 12">
    <name type="scientific">Phlyctema vagabunda</name>
    <dbReference type="NCBI Taxonomy" id="108571"/>
    <lineage>
        <taxon>Eukaryota</taxon>
        <taxon>Fungi</taxon>
        <taxon>Dikarya</taxon>
        <taxon>Ascomycota</taxon>
        <taxon>Pezizomycotina</taxon>
        <taxon>Leotiomycetes</taxon>
        <taxon>Helotiales</taxon>
        <taxon>Dermateaceae</taxon>
        <taxon>Phlyctema</taxon>
    </lineage>
</organism>
<evidence type="ECO:0000256" key="6">
    <source>
        <dbReference type="ARBA" id="ARBA00023163"/>
    </source>
</evidence>